<dbReference type="PANTHER" id="PTHR43774">
    <property type="entry name" value="PEPTIDE METHIONINE SULFOXIDE REDUCTASE"/>
    <property type="match status" value="1"/>
</dbReference>
<evidence type="ECO:0000259" key="3">
    <source>
        <dbReference type="Pfam" id="PF01625"/>
    </source>
</evidence>
<evidence type="ECO:0000313" key="5">
    <source>
        <dbReference type="Proteomes" id="UP000007360"/>
    </source>
</evidence>
<comment type="similarity">
    <text evidence="2">Belongs to the MsrA Met sulfoxide reductase family.</text>
</comment>
<evidence type="ECO:0000256" key="2">
    <source>
        <dbReference type="HAMAP-Rule" id="MF_01401"/>
    </source>
</evidence>
<comment type="function">
    <text evidence="2">Has an important function as a repair enzyme for proteins that have been inactivated by oxidation. Catalyzes the reversible oxidation-reduction of methionine sulfoxide in proteins to methionine.</text>
</comment>
<dbReference type="EMBL" id="AMPO01000012">
    <property type="protein sequence ID" value="EKF84807.1"/>
    <property type="molecule type" value="Genomic_DNA"/>
</dbReference>
<feature type="domain" description="Peptide methionine sulphoxide reductase MsrA" evidence="3">
    <location>
        <begin position="8"/>
        <end position="160"/>
    </location>
</feature>
<dbReference type="Gene3D" id="3.30.1060.10">
    <property type="entry name" value="Peptide methionine sulphoxide reductase MsrA"/>
    <property type="match status" value="1"/>
</dbReference>
<dbReference type="PATRIC" id="fig|1204725.3.peg.2300"/>
<comment type="catalytic activity">
    <reaction evidence="2">
        <text>[thioredoxin]-disulfide + L-methionine + H2O = L-methionine (S)-S-oxide + [thioredoxin]-dithiol</text>
        <dbReference type="Rhea" id="RHEA:19993"/>
        <dbReference type="Rhea" id="RHEA-COMP:10698"/>
        <dbReference type="Rhea" id="RHEA-COMP:10700"/>
        <dbReference type="ChEBI" id="CHEBI:15377"/>
        <dbReference type="ChEBI" id="CHEBI:29950"/>
        <dbReference type="ChEBI" id="CHEBI:50058"/>
        <dbReference type="ChEBI" id="CHEBI:57844"/>
        <dbReference type="ChEBI" id="CHEBI:58772"/>
        <dbReference type="EC" id="1.8.4.11"/>
    </reaction>
</comment>
<dbReference type="GO" id="GO:0033744">
    <property type="term" value="F:L-methionine:thioredoxin-disulfide S-oxidoreductase activity"/>
    <property type="evidence" value="ECO:0007669"/>
    <property type="project" value="RHEA"/>
</dbReference>
<dbReference type="InterPro" id="IPR002569">
    <property type="entry name" value="Met_Sox_Rdtase_MsrA_dom"/>
</dbReference>
<dbReference type="EC" id="1.8.4.11" evidence="2"/>
<dbReference type="Pfam" id="PF01625">
    <property type="entry name" value="PMSR"/>
    <property type="match status" value="1"/>
</dbReference>
<comment type="catalytic activity">
    <reaction evidence="2">
        <text>L-methionyl-[protein] + [thioredoxin]-disulfide + H2O = L-methionyl-(S)-S-oxide-[protein] + [thioredoxin]-dithiol</text>
        <dbReference type="Rhea" id="RHEA:14217"/>
        <dbReference type="Rhea" id="RHEA-COMP:10698"/>
        <dbReference type="Rhea" id="RHEA-COMP:10700"/>
        <dbReference type="Rhea" id="RHEA-COMP:12313"/>
        <dbReference type="Rhea" id="RHEA-COMP:12315"/>
        <dbReference type="ChEBI" id="CHEBI:15377"/>
        <dbReference type="ChEBI" id="CHEBI:16044"/>
        <dbReference type="ChEBI" id="CHEBI:29950"/>
        <dbReference type="ChEBI" id="CHEBI:44120"/>
        <dbReference type="ChEBI" id="CHEBI:50058"/>
        <dbReference type="EC" id="1.8.4.11"/>
    </reaction>
</comment>
<dbReference type="InterPro" id="IPR036509">
    <property type="entry name" value="Met_Sox_Rdtase_MsrA_sf"/>
</dbReference>
<dbReference type="NCBIfam" id="TIGR00401">
    <property type="entry name" value="msrA"/>
    <property type="match status" value="1"/>
</dbReference>
<keyword evidence="1 2" id="KW-0560">Oxidoreductase</keyword>
<protein>
    <recommendedName>
        <fullName evidence="2">Peptide methionine sulfoxide reductase MsrA</fullName>
        <shortName evidence="2">Protein-methionine-S-oxide reductase</shortName>
        <ecNumber evidence="2">1.8.4.11</ecNumber>
    </recommendedName>
    <alternativeName>
        <fullName evidence="2">Peptide-methionine (S)-S-oxide reductase</fullName>
        <shortName evidence="2">Peptide Met(O) reductase</shortName>
    </alternativeName>
</protein>
<feature type="active site" evidence="2">
    <location>
        <position position="15"/>
    </location>
</feature>
<accession>K2R0V3</accession>
<dbReference type="SUPFAM" id="SSF55068">
    <property type="entry name" value="Peptide methionine sulfoxide reductase"/>
    <property type="match status" value="1"/>
</dbReference>
<name>K2R0V3_METFP</name>
<dbReference type="Proteomes" id="UP000007360">
    <property type="component" value="Unassembled WGS sequence"/>
</dbReference>
<dbReference type="GO" id="GO:0008113">
    <property type="term" value="F:peptide-methionine (S)-S-oxide reductase activity"/>
    <property type="evidence" value="ECO:0007669"/>
    <property type="project" value="UniProtKB-UniRule"/>
</dbReference>
<dbReference type="AlphaFoldDB" id="K2R0V3"/>
<comment type="caution">
    <text evidence="4">The sequence shown here is derived from an EMBL/GenBank/DDBJ whole genome shotgun (WGS) entry which is preliminary data.</text>
</comment>
<dbReference type="PANTHER" id="PTHR43774:SF1">
    <property type="entry name" value="PEPTIDE METHIONINE SULFOXIDE REDUCTASE MSRA 2"/>
    <property type="match status" value="1"/>
</dbReference>
<dbReference type="RefSeq" id="WP_004031786.1">
    <property type="nucleotide sequence ID" value="NZ_AMPO01000012.1"/>
</dbReference>
<reference evidence="4 5" key="1">
    <citation type="journal article" date="2012" name="J. Bacteriol.">
        <title>Draft genome sequence of Methanobacterium formicicum DSM 3637, an archaebacterium isolated from the methane producer amoeba Pelomyxa palustris.</title>
        <authorList>
            <person name="Gutierrez G."/>
        </authorList>
    </citation>
    <scope>NUCLEOTIDE SEQUENCE [LARGE SCALE GENOMIC DNA]</scope>
    <source>
        <strain evidence="5">DSM 3637 / PP1</strain>
    </source>
</reference>
<sequence length="161" mass="18067">MGENNLKKATFGAGCFWGVEDAFRKLDGVVDTAAGYAGGDFDNPSYQDVCSGGTGHAEVVEVTYDPEVVSYTDLLDLFWSIHNPTTLNRQGPDIGAQYRSVIFYHDSEQEKLARVSKEKLDASGRYQGKIVTEIKPAPTFWRAEEYHQRYIEKTGRKSCHF</sequence>
<dbReference type="OrthoDB" id="7150at2157"/>
<evidence type="ECO:0000256" key="1">
    <source>
        <dbReference type="ARBA" id="ARBA00023002"/>
    </source>
</evidence>
<keyword evidence="5" id="KW-1185">Reference proteome</keyword>
<gene>
    <name evidence="2" type="primary">msrA</name>
    <name evidence="4" type="ORF">A994_11452</name>
</gene>
<evidence type="ECO:0000313" key="4">
    <source>
        <dbReference type="EMBL" id="EKF84807.1"/>
    </source>
</evidence>
<organism evidence="4 5">
    <name type="scientific">Methanobacterium formicicum (strain DSM 3637 / PP1)</name>
    <dbReference type="NCBI Taxonomy" id="1204725"/>
    <lineage>
        <taxon>Archaea</taxon>
        <taxon>Methanobacteriati</taxon>
        <taxon>Methanobacteriota</taxon>
        <taxon>Methanomada group</taxon>
        <taxon>Methanobacteria</taxon>
        <taxon>Methanobacteriales</taxon>
        <taxon>Methanobacteriaceae</taxon>
        <taxon>Methanobacterium</taxon>
    </lineage>
</organism>
<dbReference type="HAMAP" id="MF_01401">
    <property type="entry name" value="MsrA"/>
    <property type="match status" value="1"/>
</dbReference>
<proteinExistence type="inferred from homology"/>